<dbReference type="RefSeq" id="WP_135276301.1">
    <property type="nucleotide sequence ID" value="NZ_PQVH01000002.1"/>
</dbReference>
<dbReference type="GO" id="GO:0003723">
    <property type="term" value="F:RNA binding"/>
    <property type="evidence" value="ECO:0007669"/>
    <property type="project" value="InterPro"/>
</dbReference>
<dbReference type="GO" id="GO:0032259">
    <property type="term" value="P:methylation"/>
    <property type="evidence" value="ECO:0007669"/>
    <property type="project" value="UniProtKB-KW"/>
</dbReference>
<name>A0A4Y9VTP1_9PROT</name>
<organism evidence="4 5">
    <name type="scientific">Methylotenera oryzisoli</name>
    <dbReference type="NCBI Taxonomy" id="2080758"/>
    <lineage>
        <taxon>Bacteria</taxon>
        <taxon>Pseudomonadati</taxon>
        <taxon>Pseudomonadota</taxon>
        <taxon>Betaproteobacteria</taxon>
        <taxon>Nitrosomonadales</taxon>
        <taxon>Methylophilaceae</taxon>
        <taxon>Methylotenera</taxon>
    </lineage>
</organism>
<evidence type="ECO:0000256" key="2">
    <source>
        <dbReference type="ARBA" id="ARBA00022679"/>
    </source>
</evidence>
<dbReference type="InterPro" id="IPR029026">
    <property type="entry name" value="tRNA_m1G_MTases_N"/>
</dbReference>
<keyword evidence="5" id="KW-1185">Reference proteome</keyword>
<sequence>MSFKHIISRDNPVFKQLKKFADNARERRAEGKTLLDGVHLIESYIDTFGEPDLIIIPEGKSSVEATGLIQALADIPTIMLPTLMFAELTPVTNATGILALVKIPQLPVPEKPAFALMLEDIQDPGNIGSMLRTAAASGVDVVYLSTSCTDAWSPKALRGGQGAQFVLPIVERVDLIKALQAFDGNSYATAMQGDSLYMQDLSQPTAFVIGNEGAGLRHQTMAAATKRITIPMATTALGSVESLNAGAAAAVCLFERMRQASLK</sequence>
<dbReference type="EMBL" id="PQVH01000002">
    <property type="protein sequence ID" value="TFW72993.1"/>
    <property type="molecule type" value="Genomic_DNA"/>
</dbReference>
<dbReference type="CDD" id="cd18095">
    <property type="entry name" value="SpoU-like_rRNA-MTase"/>
    <property type="match status" value="1"/>
</dbReference>
<dbReference type="SUPFAM" id="SSF55315">
    <property type="entry name" value="L30e-like"/>
    <property type="match status" value="1"/>
</dbReference>
<dbReference type="PANTHER" id="PTHR43191">
    <property type="entry name" value="RRNA METHYLTRANSFERASE 3"/>
    <property type="match status" value="1"/>
</dbReference>
<comment type="caution">
    <text evidence="4">The sequence shown here is derived from an EMBL/GenBank/DDBJ whole genome shotgun (WGS) entry which is preliminary data.</text>
</comment>
<dbReference type="GO" id="GO:0006396">
    <property type="term" value="P:RNA processing"/>
    <property type="evidence" value="ECO:0007669"/>
    <property type="project" value="InterPro"/>
</dbReference>
<dbReference type="Pfam" id="PF00588">
    <property type="entry name" value="SpoU_methylase"/>
    <property type="match status" value="1"/>
</dbReference>
<dbReference type="InterPro" id="IPR001537">
    <property type="entry name" value="SpoU_MeTrfase"/>
</dbReference>
<dbReference type="InterPro" id="IPR051259">
    <property type="entry name" value="rRNA_Methyltransferase"/>
</dbReference>
<evidence type="ECO:0000259" key="3">
    <source>
        <dbReference type="Pfam" id="PF00588"/>
    </source>
</evidence>
<dbReference type="Gene3D" id="3.30.1330.30">
    <property type="match status" value="1"/>
</dbReference>
<accession>A0A4Y9VTP1</accession>
<protein>
    <submittedName>
        <fullName evidence="4">RNA methyltransferase</fullName>
    </submittedName>
</protein>
<feature type="domain" description="tRNA/rRNA methyltransferase SpoU type" evidence="3">
    <location>
        <begin position="114"/>
        <end position="254"/>
    </location>
</feature>
<dbReference type="PANTHER" id="PTHR43191:SF2">
    <property type="entry name" value="RRNA METHYLTRANSFERASE 3, MITOCHONDRIAL"/>
    <property type="match status" value="1"/>
</dbReference>
<dbReference type="InterPro" id="IPR029064">
    <property type="entry name" value="Ribosomal_eL30-like_sf"/>
</dbReference>
<proteinExistence type="predicted"/>
<evidence type="ECO:0000256" key="1">
    <source>
        <dbReference type="ARBA" id="ARBA00022603"/>
    </source>
</evidence>
<reference evidence="4 5" key="1">
    <citation type="submission" date="2018-02" db="EMBL/GenBank/DDBJ databases">
        <title>A novel lanthanide dependent methylotroph, Methylotenera sp. La3113.</title>
        <authorList>
            <person name="Lv H."/>
            <person name="Tani A."/>
        </authorList>
    </citation>
    <scope>NUCLEOTIDE SEQUENCE [LARGE SCALE GENOMIC DNA]</scope>
    <source>
        <strain evidence="4 5">La3113</strain>
    </source>
</reference>
<dbReference type="Gene3D" id="3.40.1280.10">
    <property type="match status" value="1"/>
</dbReference>
<dbReference type="InterPro" id="IPR029028">
    <property type="entry name" value="Alpha/beta_knot_MTases"/>
</dbReference>
<evidence type="ECO:0000313" key="5">
    <source>
        <dbReference type="Proteomes" id="UP000297706"/>
    </source>
</evidence>
<dbReference type="OrthoDB" id="9794400at2"/>
<dbReference type="AlphaFoldDB" id="A0A4Y9VTP1"/>
<keyword evidence="1 4" id="KW-0489">Methyltransferase</keyword>
<gene>
    <name evidence="4" type="ORF">C3Y98_01150</name>
</gene>
<dbReference type="GO" id="GO:0008173">
    <property type="term" value="F:RNA methyltransferase activity"/>
    <property type="evidence" value="ECO:0007669"/>
    <property type="project" value="InterPro"/>
</dbReference>
<evidence type="ECO:0000313" key="4">
    <source>
        <dbReference type="EMBL" id="TFW72993.1"/>
    </source>
</evidence>
<keyword evidence="2 4" id="KW-0808">Transferase</keyword>
<dbReference type="Proteomes" id="UP000297706">
    <property type="component" value="Unassembled WGS sequence"/>
</dbReference>
<dbReference type="SUPFAM" id="SSF75217">
    <property type="entry name" value="alpha/beta knot"/>
    <property type="match status" value="1"/>
</dbReference>